<evidence type="ECO:0000313" key="6">
    <source>
        <dbReference type="Proteomes" id="UP001057498"/>
    </source>
</evidence>
<dbReference type="Pfam" id="PF22977">
    <property type="entry name" value="WHD"/>
    <property type="match status" value="1"/>
</dbReference>
<comment type="similarity">
    <text evidence="1">Belongs to the AAA ATPase family.</text>
</comment>
<accession>A0ABM7YN60</accession>
<dbReference type="Pfam" id="PF00004">
    <property type="entry name" value="AAA"/>
    <property type="match status" value="1"/>
</dbReference>
<dbReference type="InterPro" id="IPR027417">
    <property type="entry name" value="P-loop_NTPase"/>
</dbReference>
<evidence type="ECO:0000256" key="1">
    <source>
        <dbReference type="ARBA" id="ARBA00006914"/>
    </source>
</evidence>
<dbReference type="InterPro" id="IPR054472">
    <property type="entry name" value="WHD"/>
</dbReference>
<sequence>MKREELPQAVDVWRRWLDTLVEREMLRLRSRYAPSLDEWRGLHVTHAFVDALLGADGEPDADDAQQIDALTAQACHLAPAVSAEGVGAALAARLQLDDGDLALLLLALAPDLDPRYEAFYAYLNDDISRRLVTVDLARRLLDDVGDLLARVSPPSRLVDAGVLEVLEPPEPRSRWRRELRAREPVLQFALGLPLADPAWQRDAQWTAAPAGAERTAAEPLVHVHGDDPEDRREAAAAWAAARGLALLRMPLPVATAHARSLLLSARLADAALMVEAEDGPAPALLRDLEALAGRGVPLLLSTEPSSPSAAWLAAWPHLRLSAEPPAPEARQALWQQSLARQGLAIDEGTLASLAARHPLPAARIRAAAASAAWALLPDDDAATLAALLEDEAQARAHQALSRVARRVERQHGWSDLVLNEVTLRQLREVADAVRVRDRVYGDWGLGARSGRSAGLTALFCGASGTGKTMAAAVVAAAAGLPMYRVDLAAVVSKYIGETEQNLDRVFRAAERSSAVLLFDEADALLGRRSEVKDAHDRYANLEVAYLLQKLEEHAGVVLLASNLPKNLDSAFARRMHYTVEFARPASPLRERLWRGMLPPALPRSDDIDFAWLAERFEVTGGEIQAATLDAAFLAAAADEPLGMRHLLHALARRQAQQGQSVGHGRYAR</sequence>
<dbReference type="SMART" id="SM00382">
    <property type="entry name" value="AAA"/>
    <property type="match status" value="1"/>
</dbReference>
<dbReference type="InterPro" id="IPR050221">
    <property type="entry name" value="26S_Proteasome_ATPase"/>
</dbReference>
<dbReference type="RefSeq" id="WP_251969250.1">
    <property type="nucleotide sequence ID" value="NZ_AP025730.1"/>
</dbReference>
<evidence type="ECO:0000259" key="4">
    <source>
        <dbReference type="SMART" id="SM00382"/>
    </source>
</evidence>
<name>A0ABM7YN60_9BURK</name>
<dbReference type="Gene3D" id="3.40.50.300">
    <property type="entry name" value="P-loop containing nucleotide triphosphate hydrolases"/>
    <property type="match status" value="1"/>
</dbReference>
<evidence type="ECO:0000313" key="5">
    <source>
        <dbReference type="EMBL" id="BDI05917.1"/>
    </source>
</evidence>
<feature type="domain" description="AAA+ ATPase" evidence="4">
    <location>
        <begin position="453"/>
        <end position="581"/>
    </location>
</feature>
<proteinExistence type="inferred from homology"/>
<dbReference type="Proteomes" id="UP001057498">
    <property type="component" value="Chromosome"/>
</dbReference>
<evidence type="ECO:0000256" key="3">
    <source>
        <dbReference type="ARBA" id="ARBA00022840"/>
    </source>
</evidence>
<evidence type="ECO:0000256" key="2">
    <source>
        <dbReference type="ARBA" id="ARBA00022741"/>
    </source>
</evidence>
<dbReference type="SUPFAM" id="SSF52540">
    <property type="entry name" value="P-loop containing nucleoside triphosphate hydrolases"/>
    <property type="match status" value="1"/>
</dbReference>
<keyword evidence="6" id="KW-1185">Reference proteome</keyword>
<dbReference type="InterPro" id="IPR003593">
    <property type="entry name" value="AAA+_ATPase"/>
</dbReference>
<keyword evidence="2" id="KW-0547">Nucleotide-binding</keyword>
<dbReference type="EMBL" id="AP025730">
    <property type="protein sequence ID" value="BDI05917.1"/>
    <property type="molecule type" value="Genomic_DNA"/>
</dbReference>
<dbReference type="PANTHER" id="PTHR23073">
    <property type="entry name" value="26S PROTEASOME REGULATORY SUBUNIT"/>
    <property type="match status" value="1"/>
</dbReference>
<protein>
    <recommendedName>
        <fullName evidence="4">AAA+ ATPase domain-containing protein</fullName>
    </recommendedName>
</protein>
<gene>
    <name evidence="5" type="ORF">CATMQ487_28870</name>
</gene>
<dbReference type="CDD" id="cd19481">
    <property type="entry name" value="RecA-like_protease"/>
    <property type="match status" value="1"/>
</dbReference>
<reference evidence="5" key="1">
    <citation type="submission" date="2022-04" db="EMBL/GenBank/DDBJ databases">
        <title>Whole genome sequence of Sphaerotilus sp. FB-5.</title>
        <authorList>
            <person name="Takeda M."/>
            <person name="Narihara S."/>
            <person name="Akimoto M."/>
            <person name="Akimoto R."/>
            <person name="Nishiyashiki S."/>
            <person name="Murakami T."/>
        </authorList>
    </citation>
    <scope>NUCLEOTIDE SEQUENCE</scope>
    <source>
        <strain evidence="5">FB-5</strain>
    </source>
</reference>
<organism evidence="5 6">
    <name type="scientific">Sphaerotilus microaerophilus</name>
    <dbReference type="NCBI Taxonomy" id="2914710"/>
    <lineage>
        <taxon>Bacteria</taxon>
        <taxon>Pseudomonadati</taxon>
        <taxon>Pseudomonadota</taxon>
        <taxon>Betaproteobacteria</taxon>
        <taxon>Burkholderiales</taxon>
        <taxon>Sphaerotilaceae</taxon>
        <taxon>Sphaerotilus</taxon>
    </lineage>
</organism>
<keyword evidence="3" id="KW-0067">ATP-binding</keyword>
<dbReference type="InterPro" id="IPR003959">
    <property type="entry name" value="ATPase_AAA_core"/>
</dbReference>